<evidence type="ECO:0000256" key="6">
    <source>
        <dbReference type="ARBA" id="ARBA00012839"/>
    </source>
</evidence>
<dbReference type="Gene3D" id="1.25.40.10">
    <property type="entry name" value="Tetratricopeptide repeat domain"/>
    <property type="match status" value="1"/>
</dbReference>
<reference evidence="19" key="2">
    <citation type="journal article" date="2018" name="Environ. Sci. Technol.">
        <title>The Toxicogenome of Hyalella azteca: A Model for Sediment Ecotoxicology and Evolutionary Toxicology.</title>
        <authorList>
            <person name="Poynton H.C."/>
            <person name="Hasenbein S."/>
            <person name="Benoit J.B."/>
            <person name="Sepulveda M.S."/>
            <person name="Poelchau M.F."/>
            <person name="Hughes D.S.T."/>
            <person name="Murali S.C."/>
            <person name="Chen S."/>
            <person name="Glastad K.M."/>
            <person name="Goodisman M.A.D."/>
            <person name="Werren J.H."/>
            <person name="Vineis J.H."/>
            <person name="Bowen J.L."/>
            <person name="Friedrich M."/>
            <person name="Jones J."/>
            <person name="Robertson H.M."/>
            <person name="Feyereisen R."/>
            <person name="Mechler-Hickson A."/>
            <person name="Mathers N."/>
            <person name="Lee C.E."/>
            <person name="Colbourne J.K."/>
            <person name="Biales A."/>
            <person name="Johnston J.S."/>
            <person name="Wellborn G.A."/>
            <person name="Rosendale A.J."/>
            <person name="Cridge A.G."/>
            <person name="Munoz-Torres M.C."/>
            <person name="Bain P.A."/>
            <person name="Manny A.R."/>
            <person name="Major K.M."/>
            <person name="Lambert F.N."/>
            <person name="Vulpe C.D."/>
            <person name="Tuck P."/>
            <person name="Blalock B.J."/>
            <person name="Lin Y.Y."/>
            <person name="Smith M.E."/>
            <person name="Ochoa-Acuna H."/>
            <person name="Chen M.M."/>
            <person name="Childers C.P."/>
            <person name="Qu J."/>
            <person name="Dugan S."/>
            <person name="Lee S.L."/>
            <person name="Chao H."/>
            <person name="Dinh H."/>
            <person name="Han Y."/>
            <person name="Doddapaneni H."/>
            <person name="Worley K.C."/>
            <person name="Muzny D.M."/>
            <person name="Gibbs R.A."/>
            <person name="Richards S."/>
        </authorList>
    </citation>
    <scope>NUCLEOTIDE SEQUENCE</scope>
    <source>
        <strain evidence="19">HAZT.00-mixed</strain>
        <tissue evidence="19">Whole organism</tissue>
    </source>
</reference>
<evidence type="ECO:0000313" key="19">
    <source>
        <dbReference type="EMBL" id="KAA0190185.1"/>
    </source>
</evidence>
<reference evidence="19" key="1">
    <citation type="submission" date="2014-08" db="EMBL/GenBank/DDBJ databases">
        <authorList>
            <person name="Murali S."/>
            <person name="Richards S."/>
            <person name="Bandaranaike D."/>
            <person name="Bellair M."/>
            <person name="Blankenburg K."/>
            <person name="Chao H."/>
            <person name="Dinh H."/>
            <person name="Doddapaneni H."/>
            <person name="Dugan-Rocha S."/>
            <person name="Elkadiri S."/>
            <person name="Gnanaolivu R."/>
            <person name="Hughes D."/>
            <person name="Lee S."/>
            <person name="Li M."/>
            <person name="Ming W."/>
            <person name="Munidasa M."/>
            <person name="Muniz J."/>
            <person name="Nguyen L."/>
            <person name="Osuji N."/>
            <person name="Pu L.-L."/>
            <person name="Puazo M."/>
            <person name="Skinner E."/>
            <person name="Qu C."/>
            <person name="Quiroz J."/>
            <person name="Raj R."/>
            <person name="Weissenberger G."/>
            <person name="Xin Y."/>
            <person name="Zou X."/>
            <person name="Han Y."/>
            <person name="Worley K."/>
            <person name="Muzny D."/>
            <person name="Gibbs R."/>
        </authorList>
    </citation>
    <scope>NUCLEOTIDE SEQUENCE</scope>
    <source>
        <strain evidence="19">HAZT.00-mixed</strain>
        <tissue evidence="19">Whole organism</tissue>
    </source>
</reference>
<gene>
    <name evidence="19" type="ORF">HAZT_HAZT005266</name>
</gene>
<organism evidence="19">
    <name type="scientific">Hyalella azteca</name>
    <name type="common">Amphipod</name>
    <dbReference type="NCBI Taxonomy" id="294128"/>
    <lineage>
        <taxon>Eukaryota</taxon>
        <taxon>Metazoa</taxon>
        <taxon>Ecdysozoa</taxon>
        <taxon>Arthropoda</taxon>
        <taxon>Crustacea</taxon>
        <taxon>Multicrustacea</taxon>
        <taxon>Malacostraca</taxon>
        <taxon>Eumalacostraca</taxon>
        <taxon>Peracarida</taxon>
        <taxon>Amphipoda</taxon>
        <taxon>Senticaudata</taxon>
        <taxon>Talitrida</taxon>
        <taxon>Talitroidea</taxon>
        <taxon>Hyalellidae</taxon>
        <taxon>Hyalella</taxon>
    </lineage>
</organism>
<feature type="repeat" description="TPR" evidence="16">
    <location>
        <begin position="372"/>
        <end position="405"/>
    </location>
</feature>
<evidence type="ECO:0000256" key="10">
    <source>
        <dbReference type="ARBA" id="ARBA00022803"/>
    </source>
</evidence>
<evidence type="ECO:0000256" key="7">
    <source>
        <dbReference type="ARBA" id="ARBA00022679"/>
    </source>
</evidence>
<dbReference type="PROSITE" id="PS50293">
    <property type="entry name" value="TPR_REGION"/>
    <property type="match status" value="1"/>
</dbReference>
<accession>A0A6A0GW81</accession>
<comment type="function">
    <text evidence="1">Transfers mannosyl residues to the hydroxyl group of serine or threonine residues.</text>
</comment>
<dbReference type="InterPro" id="IPR013618">
    <property type="entry name" value="TMTC_DUF1736"/>
</dbReference>
<evidence type="ECO:0000256" key="3">
    <source>
        <dbReference type="ARBA" id="ARBA00004240"/>
    </source>
</evidence>
<dbReference type="AlphaFoldDB" id="A0A6A0GW81"/>
<feature type="domain" description="DUF1736" evidence="18">
    <location>
        <begin position="53"/>
        <end position="123"/>
    </location>
</feature>
<evidence type="ECO:0000259" key="18">
    <source>
        <dbReference type="Pfam" id="PF08409"/>
    </source>
</evidence>
<evidence type="ECO:0000256" key="13">
    <source>
        <dbReference type="ARBA" id="ARBA00023136"/>
    </source>
</evidence>
<comment type="caution">
    <text evidence="19">The sequence shown here is derived from an EMBL/GenBank/DDBJ whole genome shotgun (WGS) entry which is preliminary data.</text>
</comment>
<comment type="subcellular location">
    <subcellularLocation>
        <location evidence="3">Endoplasmic reticulum</location>
    </subcellularLocation>
    <subcellularLocation>
        <location evidence="2">Membrane</location>
        <topology evidence="2">Multi-pass membrane protein</topology>
    </subcellularLocation>
</comment>
<dbReference type="InterPro" id="IPR011990">
    <property type="entry name" value="TPR-like_helical_dom_sf"/>
</dbReference>
<comment type="catalytic activity">
    <reaction evidence="14">
        <text>a di-trans,poly-cis-dolichyl beta-D-mannosyl phosphate + L-threonyl-[protein] = 3-O-(alpha-D-mannosyl)-L-threonyl-[protein] + a di-trans,poly-cis-dolichyl phosphate + H(+)</text>
        <dbReference type="Rhea" id="RHEA:53396"/>
        <dbReference type="Rhea" id="RHEA-COMP:11060"/>
        <dbReference type="Rhea" id="RHEA-COMP:13547"/>
        <dbReference type="Rhea" id="RHEA-COMP:19498"/>
        <dbReference type="Rhea" id="RHEA-COMP:19501"/>
        <dbReference type="ChEBI" id="CHEBI:15378"/>
        <dbReference type="ChEBI" id="CHEBI:30013"/>
        <dbReference type="ChEBI" id="CHEBI:57683"/>
        <dbReference type="ChEBI" id="CHEBI:58211"/>
        <dbReference type="ChEBI" id="CHEBI:137323"/>
        <dbReference type="EC" id="2.4.1.109"/>
    </reaction>
</comment>
<dbReference type="UniPathway" id="UPA00378"/>
<name>A0A6A0GW81_HYAAZ</name>
<dbReference type="Pfam" id="PF13181">
    <property type="entry name" value="TPR_8"/>
    <property type="match status" value="1"/>
</dbReference>
<evidence type="ECO:0000256" key="16">
    <source>
        <dbReference type="PROSITE-ProRule" id="PRU00339"/>
    </source>
</evidence>
<reference evidence="19" key="3">
    <citation type="submission" date="2019-06" db="EMBL/GenBank/DDBJ databases">
        <authorList>
            <person name="Poynton C."/>
            <person name="Hasenbein S."/>
            <person name="Benoit J.B."/>
            <person name="Sepulveda M.S."/>
            <person name="Poelchau M.F."/>
            <person name="Murali S.C."/>
            <person name="Chen S."/>
            <person name="Glastad K.M."/>
            <person name="Werren J.H."/>
            <person name="Vineis J.H."/>
            <person name="Bowen J.L."/>
            <person name="Friedrich M."/>
            <person name="Jones J."/>
            <person name="Robertson H.M."/>
            <person name="Feyereisen R."/>
            <person name="Mechler-Hickson A."/>
            <person name="Mathers N."/>
            <person name="Lee C.E."/>
            <person name="Colbourne J.K."/>
            <person name="Biales A."/>
            <person name="Johnston J.S."/>
            <person name="Wellborn G.A."/>
            <person name="Rosendale A.J."/>
            <person name="Cridge A.G."/>
            <person name="Munoz-Torres M.C."/>
            <person name="Bain P.A."/>
            <person name="Manny A.R."/>
            <person name="Major K.M."/>
            <person name="Lambert F.N."/>
            <person name="Vulpe C.D."/>
            <person name="Tuck P."/>
            <person name="Blalock B.J."/>
            <person name="Lin Y.-Y."/>
            <person name="Smith M.E."/>
            <person name="Ochoa-Acuna H."/>
            <person name="Chen M.-J.M."/>
            <person name="Childers C.P."/>
            <person name="Qu J."/>
            <person name="Dugan S."/>
            <person name="Lee S.L."/>
            <person name="Chao H."/>
            <person name="Dinh H."/>
            <person name="Han Y."/>
            <person name="Doddapaneni H."/>
            <person name="Worley K.C."/>
            <person name="Muzny D.M."/>
            <person name="Gibbs R.A."/>
            <person name="Richards S."/>
        </authorList>
    </citation>
    <scope>NUCLEOTIDE SEQUENCE</scope>
    <source>
        <strain evidence="19">HAZT.00-mixed</strain>
        <tissue evidence="19">Whole organism</tissue>
    </source>
</reference>
<dbReference type="PANTHER" id="PTHR44216">
    <property type="entry name" value="PROTEIN O-MANNOSYL-TRANSFERASE TMTC2"/>
    <property type="match status" value="1"/>
</dbReference>
<evidence type="ECO:0000256" key="17">
    <source>
        <dbReference type="SAM" id="Phobius"/>
    </source>
</evidence>
<dbReference type="GO" id="GO:0004169">
    <property type="term" value="F:dolichyl-phosphate-mannose-protein mannosyltransferase activity"/>
    <property type="evidence" value="ECO:0007669"/>
    <property type="project" value="UniProtKB-EC"/>
</dbReference>
<keyword evidence="12 17" id="KW-1133">Transmembrane helix</keyword>
<evidence type="ECO:0000256" key="1">
    <source>
        <dbReference type="ARBA" id="ARBA00003582"/>
    </source>
</evidence>
<dbReference type="InterPro" id="IPR019734">
    <property type="entry name" value="TPR_rpt"/>
</dbReference>
<keyword evidence="8 17" id="KW-0812">Transmembrane</keyword>
<dbReference type="SMART" id="SM00028">
    <property type="entry name" value="TPR"/>
    <property type="match status" value="3"/>
</dbReference>
<dbReference type="InterPro" id="IPR052384">
    <property type="entry name" value="TMTC_O-mannosyltransferase"/>
</dbReference>
<dbReference type="Pfam" id="PF08409">
    <property type="entry name" value="TMTC_DUF1736"/>
    <property type="match status" value="1"/>
</dbReference>
<feature type="transmembrane region" description="Helical" evidence="17">
    <location>
        <begin position="185"/>
        <end position="205"/>
    </location>
</feature>
<keyword evidence="13 17" id="KW-0472">Membrane</keyword>
<keyword evidence="11" id="KW-0256">Endoplasmic reticulum</keyword>
<evidence type="ECO:0000256" key="11">
    <source>
        <dbReference type="ARBA" id="ARBA00022824"/>
    </source>
</evidence>
<dbReference type="PANTHER" id="PTHR44216:SF3">
    <property type="entry name" value="PROTEIN O-MANNOSYL-TRANSFERASE TMTC2"/>
    <property type="match status" value="1"/>
</dbReference>
<feature type="transmembrane region" description="Helical" evidence="17">
    <location>
        <begin position="69"/>
        <end position="88"/>
    </location>
</feature>
<feature type="transmembrane region" description="Helical" evidence="17">
    <location>
        <begin position="117"/>
        <end position="134"/>
    </location>
</feature>
<feature type="transmembrane region" description="Helical" evidence="17">
    <location>
        <begin position="27"/>
        <end position="48"/>
    </location>
</feature>
<dbReference type="SUPFAM" id="SSF48452">
    <property type="entry name" value="TPR-like"/>
    <property type="match status" value="1"/>
</dbReference>
<feature type="transmembrane region" description="Helical" evidence="17">
    <location>
        <begin position="155"/>
        <end position="179"/>
    </location>
</feature>
<protein>
    <recommendedName>
        <fullName evidence="6">dolichyl-phosphate-mannose--protein mannosyltransferase</fullName>
        <ecNumber evidence="6">2.4.1.109</ecNumber>
    </recommendedName>
</protein>
<evidence type="ECO:0000256" key="4">
    <source>
        <dbReference type="ARBA" id="ARBA00004922"/>
    </source>
</evidence>
<evidence type="ECO:0000256" key="8">
    <source>
        <dbReference type="ARBA" id="ARBA00022692"/>
    </source>
</evidence>
<evidence type="ECO:0000256" key="14">
    <source>
        <dbReference type="ARBA" id="ARBA00045085"/>
    </source>
</evidence>
<dbReference type="PROSITE" id="PS50005">
    <property type="entry name" value="TPR"/>
    <property type="match status" value="1"/>
</dbReference>
<keyword evidence="7" id="KW-0808">Transferase</keyword>
<dbReference type="EMBL" id="JQDR03013109">
    <property type="protein sequence ID" value="KAA0190185.1"/>
    <property type="molecule type" value="Genomic_DNA"/>
</dbReference>
<dbReference type="GO" id="GO:0005789">
    <property type="term" value="C:endoplasmic reticulum membrane"/>
    <property type="evidence" value="ECO:0007669"/>
    <property type="project" value="TreeGrafter"/>
</dbReference>
<comment type="similarity">
    <text evidence="5">Belongs to the TMTC family.</text>
</comment>
<evidence type="ECO:0000256" key="15">
    <source>
        <dbReference type="ARBA" id="ARBA00045102"/>
    </source>
</evidence>
<sequence>MAVLSGSHHSASRSSPIALQGRDHPTLWGNLGVLGVSGAVLVGARLLIMGSLPPEFSPADNPAADCDDGLVRTLTFLFLPAFNFWLLLCPTRLSFDWSMGAVPLVASASDPRNLGTLLFYGCLGALGFRYLSGWGRSVPRRGGGPNNGESSEEDVVILGLALLVLPFIPATNLFFYVGFVVAERLLYIPSMGFCLLVSWGIEMMLSRTRSPMGRRLLKAGVVLLFVVHATKTWRRNFDWRTEEQLYRSGIPINPPKGEFIPPPTPRSPCLAGDPFILLTSLPPLPQRGILLQEQKRHEESVKEYALAIQYRPRMATCVSVVCVGSVSVAHLNLGLVLGLLGRQQEAEEVYRQCAELDGSGLKDPRTHEATKISALFNLGRLYADDGRYERAIEVYLEAVRRMPAHYTPQVGHE</sequence>
<evidence type="ECO:0000256" key="12">
    <source>
        <dbReference type="ARBA" id="ARBA00022989"/>
    </source>
</evidence>
<dbReference type="OrthoDB" id="1658288at2759"/>
<comment type="pathway">
    <text evidence="4">Protein modification; protein glycosylation.</text>
</comment>
<keyword evidence="10 16" id="KW-0802">TPR repeat</keyword>
<proteinExistence type="inferred from homology"/>
<dbReference type="Pfam" id="PF07719">
    <property type="entry name" value="TPR_2"/>
    <property type="match status" value="1"/>
</dbReference>
<keyword evidence="9" id="KW-0677">Repeat</keyword>
<dbReference type="InterPro" id="IPR013105">
    <property type="entry name" value="TPR_2"/>
</dbReference>
<evidence type="ECO:0000256" key="5">
    <source>
        <dbReference type="ARBA" id="ARBA00007882"/>
    </source>
</evidence>
<evidence type="ECO:0000256" key="2">
    <source>
        <dbReference type="ARBA" id="ARBA00004141"/>
    </source>
</evidence>
<comment type="catalytic activity">
    <reaction evidence="15">
        <text>a di-trans,poly-cis-dolichyl beta-D-mannosyl phosphate + L-seryl-[protein] = 3-O-(alpha-D-mannosyl)-L-seryl-[protein] + a di-trans,poly-cis-dolichyl phosphate + H(+)</text>
        <dbReference type="Rhea" id="RHEA:17377"/>
        <dbReference type="Rhea" id="RHEA-COMP:9863"/>
        <dbReference type="Rhea" id="RHEA-COMP:13546"/>
        <dbReference type="Rhea" id="RHEA-COMP:19498"/>
        <dbReference type="Rhea" id="RHEA-COMP:19501"/>
        <dbReference type="ChEBI" id="CHEBI:15378"/>
        <dbReference type="ChEBI" id="CHEBI:29999"/>
        <dbReference type="ChEBI" id="CHEBI:57683"/>
        <dbReference type="ChEBI" id="CHEBI:58211"/>
        <dbReference type="ChEBI" id="CHEBI:137321"/>
        <dbReference type="EC" id="2.4.1.109"/>
    </reaction>
</comment>
<dbReference type="Proteomes" id="UP000711488">
    <property type="component" value="Unassembled WGS sequence"/>
</dbReference>
<evidence type="ECO:0000256" key="9">
    <source>
        <dbReference type="ARBA" id="ARBA00022737"/>
    </source>
</evidence>
<dbReference type="EC" id="2.4.1.109" evidence="6"/>